<accession>A0ABU9HNP7</accession>
<dbReference type="PANTHER" id="PTHR14226:SF29">
    <property type="entry name" value="NEUROPATHY TARGET ESTERASE SWS"/>
    <property type="match status" value="1"/>
</dbReference>
<feature type="short sequence motif" description="GXGXXG" evidence="4">
    <location>
        <begin position="33"/>
        <end position="38"/>
    </location>
</feature>
<dbReference type="InterPro" id="IPR016035">
    <property type="entry name" value="Acyl_Trfase/lysoPLipase"/>
</dbReference>
<keyword evidence="3 4" id="KW-0443">Lipid metabolism</keyword>
<dbReference type="PANTHER" id="PTHR14226">
    <property type="entry name" value="NEUROPATHY TARGET ESTERASE/SWISS CHEESE D.MELANOGASTER"/>
    <property type="match status" value="1"/>
</dbReference>
<dbReference type="CDD" id="cd07205">
    <property type="entry name" value="Pat_PNPLA6_PNPLA7_NTE1_like"/>
    <property type="match status" value="1"/>
</dbReference>
<dbReference type="RefSeq" id="WP_341700484.1">
    <property type="nucleotide sequence ID" value="NZ_JBBYHU010000016.1"/>
</dbReference>
<dbReference type="InterPro" id="IPR002641">
    <property type="entry name" value="PNPLA_dom"/>
</dbReference>
<evidence type="ECO:0000256" key="2">
    <source>
        <dbReference type="ARBA" id="ARBA00022963"/>
    </source>
</evidence>
<dbReference type="InterPro" id="IPR050301">
    <property type="entry name" value="NTE"/>
</dbReference>
<sequence>MKKYFFLLLVLLSGLSLYSQKKDRPKIGLVLSGGGAKGFAHIGVLKVIEEAGIKIDYIGGTSMGAVVGGLYAAGYNAAQLDSIFKNTDFDELLSDYIPRQTKNFYEKRNDEVYSLVLPFNKYRIGIPDALSKGLYNFNLLSRITRDVRHVRDFNQLSIPFLCIGSDIETGEQVVLNKGNLARAMIASSAFPSLFSPVEYQNRFLVDGGVVNNYPIDEVRKLGADIIIGVDVQNDLLDRKQLNDATKILVQITNLHSIDKMKENVLKTDIYIRPDIKDYGVMSFDSGKEILGRGEEAAFSVFERLKQLGAQANNYKKPKLVNGVDSLDIANINCNKLKNYTKEYVYGKLRFKPGIKISYDQLQTGINNLNATENFSAIDYSFEKNNGKDDLNLVLKENPVDSFLKFGLHYDGLYKSAVLVNLTHKKNFFKNDVASLDVILGDNFRYNFDYYIENGYNISLGFKSFLNQLNRNIEGQITNLNFEDLGINSLNVDMVDLTNQLYFQSMFLQRFLIGGGLEYKYLNINSKTLNDSGSKIDKSDYFSVFGRLNYDTLDDKFFPKRGWFFSGDIHSYLYSSDYTNEFNPFSIVKANLGVAFKLFKSGSVKIQSEAGFSFGNKSVSFFNFILGGYGYNVSNNFSHFYGYDFLSLGGNSYIKSAVTLDYEVFKNNHINFTANYANIGNDIFATVDWVSIPKISGYAFGYGLETAIGPIEIKRSWSPETKSSYTWFSVGFPF</sequence>
<comment type="caution">
    <text evidence="6">The sequence shown here is derived from an EMBL/GenBank/DDBJ whole genome shotgun (WGS) entry which is preliminary data.</text>
</comment>
<evidence type="ECO:0000313" key="7">
    <source>
        <dbReference type="Proteomes" id="UP001398556"/>
    </source>
</evidence>
<proteinExistence type="predicted"/>
<feature type="active site" description="Nucleophile" evidence="4">
    <location>
        <position position="62"/>
    </location>
</feature>
<dbReference type="SUPFAM" id="SSF52151">
    <property type="entry name" value="FabD/lysophospholipase-like"/>
    <property type="match status" value="1"/>
</dbReference>
<keyword evidence="2 4" id="KW-0442">Lipid degradation</keyword>
<protein>
    <submittedName>
        <fullName evidence="6">Patatin-like phospholipase family protein</fullName>
    </submittedName>
</protein>
<keyword evidence="7" id="KW-1185">Reference proteome</keyword>
<name>A0ABU9HNP7_9FLAO</name>
<feature type="domain" description="PNPLA" evidence="5">
    <location>
        <begin position="29"/>
        <end position="219"/>
    </location>
</feature>
<organism evidence="6 7">
    <name type="scientific">Flavobacterium flavipallidum</name>
    <dbReference type="NCBI Taxonomy" id="3139140"/>
    <lineage>
        <taxon>Bacteria</taxon>
        <taxon>Pseudomonadati</taxon>
        <taxon>Bacteroidota</taxon>
        <taxon>Flavobacteriia</taxon>
        <taxon>Flavobacteriales</taxon>
        <taxon>Flavobacteriaceae</taxon>
        <taxon>Flavobacterium</taxon>
    </lineage>
</organism>
<dbReference type="Pfam" id="PF19143">
    <property type="entry name" value="Omp85_2"/>
    <property type="match status" value="1"/>
</dbReference>
<dbReference type="Proteomes" id="UP001398556">
    <property type="component" value="Unassembled WGS sequence"/>
</dbReference>
<evidence type="ECO:0000313" key="6">
    <source>
        <dbReference type="EMBL" id="MEL1241267.1"/>
    </source>
</evidence>
<evidence type="ECO:0000256" key="4">
    <source>
        <dbReference type="PROSITE-ProRule" id="PRU01161"/>
    </source>
</evidence>
<reference evidence="6 7" key="1">
    <citation type="submission" date="2024-04" db="EMBL/GenBank/DDBJ databases">
        <title>Flavobacterium sp. DGU99 16S ribosomal RNA gene Genome sequencing and assembly.</title>
        <authorList>
            <person name="Park S."/>
        </authorList>
    </citation>
    <scope>NUCLEOTIDE SEQUENCE [LARGE SCALE GENOMIC DNA]</scope>
    <source>
        <strain evidence="6 7">DGU99</strain>
    </source>
</reference>
<gene>
    <name evidence="6" type="ORF">AAEO59_09430</name>
</gene>
<evidence type="ECO:0000259" key="5">
    <source>
        <dbReference type="PROSITE" id="PS51635"/>
    </source>
</evidence>
<feature type="short sequence motif" description="DGA/G" evidence="4">
    <location>
        <begin position="206"/>
        <end position="208"/>
    </location>
</feature>
<evidence type="ECO:0000256" key="1">
    <source>
        <dbReference type="ARBA" id="ARBA00022801"/>
    </source>
</evidence>
<feature type="short sequence motif" description="GXSXG" evidence="4">
    <location>
        <begin position="60"/>
        <end position="64"/>
    </location>
</feature>
<dbReference type="Pfam" id="PF01734">
    <property type="entry name" value="Patatin"/>
    <property type="match status" value="1"/>
</dbReference>
<keyword evidence="1 4" id="KW-0378">Hydrolase</keyword>
<evidence type="ECO:0000256" key="3">
    <source>
        <dbReference type="ARBA" id="ARBA00023098"/>
    </source>
</evidence>
<dbReference type="InterPro" id="IPR043864">
    <property type="entry name" value="Omp85-like_dom"/>
</dbReference>
<dbReference type="Gene3D" id="2.40.160.50">
    <property type="entry name" value="membrane protein fhac: a member of the omp85/tpsb transporter family"/>
    <property type="match status" value="1"/>
</dbReference>
<feature type="active site" description="Proton acceptor" evidence="4">
    <location>
        <position position="206"/>
    </location>
</feature>
<dbReference type="Gene3D" id="3.40.1090.10">
    <property type="entry name" value="Cytosolic phospholipase A2 catalytic domain"/>
    <property type="match status" value="2"/>
</dbReference>
<dbReference type="PROSITE" id="PS51635">
    <property type="entry name" value="PNPLA"/>
    <property type="match status" value="1"/>
</dbReference>
<dbReference type="EMBL" id="JBBYHU010000016">
    <property type="protein sequence ID" value="MEL1241267.1"/>
    <property type="molecule type" value="Genomic_DNA"/>
</dbReference>